<proteinExistence type="predicted"/>
<comment type="caution">
    <text evidence="2">The sequence shown here is derived from an EMBL/GenBank/DDBJ whole genome shotgun (WGS) entry which is preliminary data.</text>
</comment>
<gene>
    <name evidence="2" type="ORF">PLOB_00040806</name>
</gene>
<feature type="compositionally biased region" description="Polar residues" evidence="1">
    <location>
        <begin position="62"/>
        <end position="89"/>
    </location>
</feature>
<feature type="region of interest" description="Disordered" evidence="1">
    <location>
        <begin position="62"/>
        <end position="96"/>
    </location>
</feature>
<sequence>KLEQERKLEELRLQSELAQNQAKLNVCMSADKVELFDDQDLNSIPPADKVKDMDKFLNSIPVTSKSDLSPGQQEPIYSSTQLNGAQPTFSLPRVENGVHSTLSPSATPFQPHSVVLEKCMDKLVETSSMLVAATMEQNLQERDCPGKEVLQYAVLDDQSNVSFVSQSLCEKLDLQGPPTDLLLTTVQERNVHVPSNRICGVEVLDFRREHAVKLPMMFKRDIIPASRSQIPKASVARKWEHLCPIADELMPYNPSVEISLLIGNNCPSIVRPREVLVGGEDDPYGQRSLMGWVCNKVMVKETHEHFAFTTKVKEIINPQKIIKILESDFTESSANTKP</sequence>
<accession>A0ABN8PAP9</accession>
<dbReference type="EMBL" id="CALNXK010000063">
    <property type="protein sequence ID" value="CAH3139754.1"/>
    <property type="molecule type" value="Genomic_DNA"/>
</dbReference>
<feature type="non-terminal residue" evidence="2">
    <location>
        <position position="1"/>
    </location>
</feature>
<dbReference type="PANTHER" id="PTHR47331:SF4">
    <property type="entry name" value="PEPTIDASE S1 DOMAIN-CONTAINING PROTEIN"/>
    <property type="match status" value="1"/>
</dbReference>
<name>A0ABN8PAP9_9CNID</name>
<keyword evidence="3" id="KW-1185">Reference proteome</keyword>
<dbReference type="PANTHER" id="PTHR47331">
    <property type="entry name" value="PHD-TYPE DOMAIN-CONTAINING PROTEIN"/>
    <property type="match status" value="1"/>
</dbReference>
<dbReference type="Proteomes" id="UP001159405">
    <property type="component" value="Unassembled WGS sequence"/>
</dbReference>
<reference evidence="2 3" key="1">
    <citation type="submission" date="2022-05" db="EMBL/GenBank/DDBJ databases">
        <authorList>
            <consortium name="Genoscope - CEA"/>
            <person name="William W."/>
        </authorList>
    </citation>
    <scope>NUCLEOTIDE SEQUENCE [LARGE SCALE GENOMIC DNA]</scope>
</reference>
<organism evidence="2 3">
    <name type="scientific">Porites lobata</name>
    <dbReference type="NCBI Taxonomy" id="104759"/>
    <lineage>
        <taxon>Eukaryota</taxon>
        <taxon>Metazoa</taxon>
        <taxon>Cnidaria</taxon>
        <taxon>Anthozoa</taxon>
        <taxon>Hexacorallia</taxon>
        <taxon>Scleractinia</taxon>
        <taxon>Fungiina</taxon>
        <taxon>Poritidae</taxon>
        <taxon>Porites</taxon>
    </lineage>
</organism>
<protein>
    <submittedName>
        <fullName evidence="2">Uncharacterized protein</fullName>
    </submittedName>
</protein>
<evidence type="ECO:0000256" key="1">
    <source>
        <dbReference type="SAM" id="MobiDB-lite"/>
    </source>
</evidence>
<feature type="non-terminal residue" evidence="2">
    <location>
        <position position="338"/>
    </location>
</feature>
<evidence type="ECO:0000313" key="3">
    <source>
        <dbReference type="Proteomes" id="UP001159405"/>
    </source>
</evidence>
<evidence type="ECO:0000313" key="2">
    <source>
        <dbReference type="EMBL" id="CAH3139754.1"/>
    </source>
</evidence>